<keyword evidence="2" id="KW-1185">Reference proteome</keyword>
<organism evidence="1 2">
    <name type="scientific">Clostridium saccharoperbutylacetonicum N1-4(HMT)</name>
    <dbReference type="NCBI Taxonomy" id="931276"/>
    <lineage>
        <taxon>Bacteria</taxon>
        <taxon>Bacillati</taxon>
        <taxon>Bacillota</taxon>
        <taxon>Clostridia</taxon>
        <taxon>Eubacteriales</taxon>
        <taxon>Clostridiaceae</taxon>
        <taxon>Clostridium</taxon>
    </lineage>
</organism>
<dbReference type="HOGENOM" id="CLU_2552304_0_0_9"/>
<proteinExistence type="predicted"/>
<dbReference type="PATRIC" id="fig|931276.5.peg.5102"/>
<dbReference type="AlphaFoldDB" id="M1N5Z0"/>
<sequence length="82" mass="9685">MCKFEKISKEKLIESPSYIIFTAILNRESDFTIEDICKEVYKKLNSKLEEIQIQNYAMKKLSMFRDNGVIIEHGSYFLVKRG</sequence>
<gene>
    <name evidence="1" type="ORF">Cspa_c50540</name>
</gene>
<dbReference type="KEGG" id="csr:Cspa_c50540"/>
<evidence type="ECO:0000313" key="2">
    <source>
        <dbReference type="Proteomes" id="UP000011728"/>
    </source>
</evidence>
<reference evidence="1 2" key="1">
    <citation type="submission" date="2013-02" db="EMBL/GenBank/DDBJ databases">
        <title>Genome sequence of Clostridium saccharoperbutylacetonicum N1-4(HMT).</title>
        <authorList>
            <person name="Poehlein A."/>
            <person name="Daniel R."/>
        </authorList>
    </citation>
    <scope>NUCLEOTIDE SEQUENCE [LARGE SCALE GENOMIC DNA]</scope>
    <source>
        <strain evidence="2">N1-4(HMT)</strain>
    </source>
</reference>
<accession>M1N5Z0</accession>
<protein>
    <submittedName>
        <fullName evidence="1">Uncharacterized protein</fullName>
    </submittedName>
</protein>
<dbReference type="RefSeq" id="WP_015395115.1">
    <property type="nucleotide sequence ID" value="NC_020291.1"/>
</dbReference>
<dbReference type="EMBL" id="CP004121">
    <property type="protein sequence ID" value="AGF58807.1"/>
    <property type="molecule type" value="Genomic_DNA"/>
</dbReference>
<evidence type="ECO:0000313" key="1">
    <source>
        <dbReference type="EMBL" id="AGF58807.1"/>
    </source>
</evidence>
<dbReference type="Proteomes" id="UP000011728">
    <property type="component" value="Chromosome"/>
</dbReference>
<name>M1N5Z0_9CLOT</name>